<reference evidence="3 4" key="1">
    <citation type="submission" date="2016-10" db="EMBL/GenBank/DDBJ databases">
        <authorList>
            <person name="de Groot N.N."/>
        </authorList>
    </citation>
    <scope>NUCLEOTIDE SEQUENCE [LARGE SCALE GENOMIC DNA]</scope>
    <source>
        <strain evidence="3 4">CGMCC 1.5337</strain>
    </source>
</reference>
<gene>
    <name evidence="3" type="ORF">SAMN04487945_1319</name>
</gene>
<dbReference type="STRING" id="355548.SAMN04487945_1319"/>
<dbReference type="EMBL" id="FOJA01000001">
    <property type="protein sequence ID" value="SEW07947.1"/>
    <property type="molecule type" value="Genomic_DNA"/>
</dbReference>
<proteinExistence type="predicted"/>
<dbReference type="Pfam" id="PF23933">
    <property type="entry name" value="DUF7269"/>
    <property type="match status" value="1"/>
</dbReference>
<evidence type="ECO:0000313" key="3">
    <source>
        <dbReference type="EMBL" id="SEW07947.1"/>
    </source>
</evidence>
<name>A0A1I0P163_9EURY</name>
<protein>
    <submittedName>
        <fullName evidence="3">Uncharacterized protein</fullName>
    </submittedName>
</protein>
<organism evidence="3 4">
    <name type="scientific">Halobacterium jilantaiense</name>
    <dbReference type="NCBI Taxonomy" id="355548"/>
    <lineage>
        <taxon>Archaea</taxon>
        <taxon>Methanobacteriati</taxon>
        <taxon>Methanobacteriota</taxon>
        <taxon>Stenosarchaea group</taxon>
        <taxon>Halobacteria</taxon>
        <taxon>Halobacteriales</taxon>
        <taxon>Halobacteriaceae</taxon>
        <taxon>Halobacterium</taxon>
    </lineage>
</organism>
<evidence type="ECO:0000256" key="2">
    <source>
        <dbReference type="SAM" id="Phobius"/>
    </source>
</evidence>
<dbReference type="Proteomes" id="UP000198518">
    <property type="component" value="Unassembled WGS sequence"/>
</dbReference>
<keyword evidence="4" id="KW-1185">Reference proteome</keyword>
<keyword evidence="2" id="KW-0472">Membrane</keyword>
<dbReference type="AlphaFoldDB" id="A0A1I0P163"/>
<evidence type="ECO:0000256" key="1">
    <source>
        <dbReference type="SAM" id="MobiDB-lite"/>
    </source>
</evidence>
<sequence length="192" mass="20956">MLRRILLALGVVLAALGFAVAVQPSLARTLRFPPLPTIVIAALAAAFALSAGIARSSTEFRDETDDEDRNESLEPRFEPPRPGEDIDARLREGSGSFRTNLDDAQFSDRLRSVTVRALVDARGLAPEEAERQLDEGTWTDDRAAAAFFAEDVDSPATDVFDAILSADPVYERQAEHVVRELRHIVGLRGGES</sequence>
<accession>A0A1I0P163</accession>
<keyword evidence="2" id="KW-1133">Transmembrane helix</keyword>
<dbReference type="RefSeq" id="WP_089668555.1">
    <property type="nucleotide sequence ID" value="NZ_FOJA01000001.1"/>
</dbReference>
<feature type="transmembrane region" description="Helical" evidence="2">
    <location>
        <begin position="37"/>
        <end position="54"/>
    </location>
</feature>
<keyword evidence="2" id="KW-0812">Transmembrane</keyword>
<feature type="compositionally biased region" description="Basic and acidic residues" evidence="1">
    <location>
        <begin position="70"/>
        <end position="86"/>
    </location>
</feature>
<evidence type="ECO:0000313" key="4">
    <source>
        <dbReference type="Proteomes" id="UP000198518"/>
    </source>
</evidence>
<feature type="region of interest" description="Disordered" evidence="1">
    <location>
        <begin position="58"/>
        <end position="86"/>
    </location>
</feature>
<dbReference type="InterPro" id="IPR055693">
    <property type="entry name" value="DUF7269"/>
</dbReference>
<dbReference type="OrthoDB" id="253345at2157"/>